<sequence length="181" mass="19297">RDVDVDDIRCFWATNCGDICGPVPGFTLDSDKCELVLLDTAIVSSGLYGIALEIRDFANEESTTALSQTPLQFVLDVKSTPGTCSEIPMFIAPTAECGSITSIETISPSGFTKSDIMPYTAGQPTDYFIDVTWDPDNVGVLAMLCFLARDSNGNASPYCCVTLSSGGEFCSCGAYIAEYNA</sequence>
<proteinExistence type="predicted"/>
<dbReference type="AlphaFoldDB" id="A0A2G8KSH9"/>
<name>A0A2G8KSH9_STIJA</name>
<accession>A0A2G8KSH9</accession>
<keyword evidence="2" id="KW-1185">Reference proteome</keyword>
<reference evidence="1 2" key="1">
    <citation type="journal article" date="2017" name="PLoS Biol.">
        <title>The sea cucumber genome provides insights into morphological evolution and visceral regeneration.</title>
        <authorList>
            <person name="Zhang X."/>
            <person name="Sun L."/>
            <person name="Yuan J."/>
            <person name="Sun Y."/>
            <person name="Gao Y."/>
            <person name="Zhang L."/>
            <person name="Li S."/>
            <person name="Dai H."/>
            <person name="Hamel J.F."/>
            <person name="Liu C."/>
            <person name="Yu Y."/>
            <person name="Liu S."/>
            <person name="Lin W."/>
            <person name="Guo K."/>
            <person name="Jin S."/>
            <person name="Xu P."/>
            <person name="Storey K.B."/>
            <person name="Huan P."/>
            <person name="Zhang T."/>
            <person name="Zhou Y."/>
            <person name="Zhang J."/>
            <person name="Lin C."/>
            <person name="Li X."/>
            <person name="Xing L."/>
            <person name="Huo D."/>
            <person name="Sun M."/>
            <person name="Wang L."/>
            <person name="Mercier A."/>
            <person name="Li F."/>
            <person name="Yang H."/>
            <person name="Xiang J."/>
        </authorList>
    </citation>
    <scope>NUCLEOTIDE SEQUENCE [LARGE SCALE GENOMIC DNA]</scope>
    <source>
        <strain evidence="1">Shaxun</strain>
        <tissue evidence="1">Muscle</tissue>
    </source>
</reference>
<dbReference type="OrthoDB" id="10063988at2759"/>
<feature type="non-terminal residue" evidence="1">
    <location>
        <position position="181"/>
    </location>
</feature>
<feature type="non-terminal residue" evidence="1">
    <location>
        <position position="1"/>
    </location>
</feature>
<dbReference type="STRING" id="307972.A0A2G8KSH9"/>
<dbReference type="Proteomes" id="UP000230750">
    <property type="component" value="Unassembled WGS sequence"/>
</dbReference>
<protein>
    <submittedName>
        <fullName evidence="1">Uncharacterized protein</fullName>
    </submittedName>
</protein>
<gene>
    <name evidence="1" type="ORF">BSL78_12176</name>
</gene>
<comment type="caution">
    <text evidence="1">The sequence shown here is derived from an EMBL/GenBank/DDBJ whole genome shotgun (WGS) entry which is preliminary data.</text>
</comment>
<organism evidence="1 2">
    <name type="scientific">Stichopus japonicus</name>
    <name type="common">Sea cucumber</name>
    <dbReference type="NCBI Taxonomy" id="307972"/>
    <lineage>
        <taxon>Eukaryota</taxon>
        <taxon>Metazoa</taxon>
        <taxon>Echinodermata</taxon>
        <taxon>Eleutherozoa</taxon>
        <taxon>Echinozoa</taxon>
        <taxon>Holothuroidea</taxon>
        <taxon>Aspidochirotacea</taxon>
        <taxon>Aspidochirotida</taxon>
        <taxon>Stichopodidae</taxon>
        <taxon>Apostichopus</taxon>
    </lineage>
</organism>
<dbReference type="EMBL" id="MRZV01000397">
    <property type="protein sequence ID" value="PIK50959.1"/>
    <property type="molecule type" value="Genomic_DNA"/>
</dbReference>
<evidence type="ECO:0000313" key="2">
    <source>
        <dbReference type="Proteomes" id="UP000230750"/>
    </source>
</evidence>
<evidence type="ECO:0000313" key="1">
    <source>
        <dbReference type="EMBL" id="PIK50959.1"/>
    </source>
</evidence>